<reference evidence="2 3" key="1">
    <citation type="submission" date="2016-10" db="EMBL/GenBank/DDBJ databases">
        <title>Genome sequence of Mycobacterium talmonii.</title>
        <authorList>
            <person name="Greninger A.L."/>
            <person name="Elliott B."/>
            <person name="Vasireddy S."/>
            <person name="Vasireddy R."/>
        </authorList>
    </citation>
    <scope>NUCLEOTIDE SEQUENCE [LARGE SCALE GENOMIC DNA]</scope>
    <source>
        <strain evidence="3">NE-TNMC-100812</strain>
    </source>
</reference>
<dbReference type="Proteomes" id="UP000179734">
    <property type="component" value="Unassembled WGS sequence"/>
</dbReference>
<sequence length="158" mass="16721">MVGTLVIRGWRRLWSSPLLTLNGWVAFNLPRTVTAVGGTLLLAIVALHGYLLATQPALPAYFVVYAAVLAAGCLVAAAATAWGRSGGWYLGSLVCLVFLGIYLISRFVALPALGALTGRWDVAAGTFAMAFAAAFIGLHATVLSGINVAYPQRQNWRD</sequence>
<evidence type="ECO:0000256" key="1">
    <source>
        <dbReference type="SAM" id="Phobius"/>
    </source>
</evidence>
<feature type="transmembrane region" description="Helical" evidence="1">
    <location>
        <begin position="33"/>
        <end position="53"/>
    </location>
</feature>
<feature type="transmembrane region" description="Helical" evidence="1">
    <location>
        <begin position="60"/>
        <end position="82"/>
    </location>
</feature>
<dbReference type="EMBL" id="MLQM01000045">
    <property type="protein sequence ID" value="OHV04278.1"/>
    <property type="molecule type" value="Genomic_DNA"/>
</dbReference>
<accession>A0A1S1NK84</accession>
<gene>
    <name evidence="2" type="ORF">BKN37_10780</name>
</gene>
<keyword evidence="1" id="KW-1133">Transmembrane helix</keyword>
<protein>
    <submittedName>
        <fullName evidence="2">Oxidoreductase</fullName>
    </submittedName>
</protein>
<dbReference type="AlphaFoldDB" id="A0A1S1NK84"/>
<comment type="caution">
    <text evidence="2">The sequence shown here is derived from an EMBL/GenBank/DDBJ whole genome shotgun (WGS) entry which is preliminary data.</text>
</comment>
<evidence type="ECO:0000313" key="2">
    <source>
        <dbReference type="EMBL" id="OHV04278.1"/>
    </source>
</evidence>
<name>A0A1S1NK84_9MYCO</name>
<keyword evidence="1" id="KW-0472">Membrane</keyword>
<keyword evidence="1" id="KW-0812">Transmembrane</keyword>
<feature type="transmembrane region" description="Helical" evidence="1">
    <location>
        <begin position="122"/>
        <end position="150"/>
    </location>
</feature>
<keyword evidence="3" id="KW-1185">Reference proteome</keyword>
<evidence type="ECO:0000313" key="3">
    <source>
        <dbReference type="Proteomes" id="UP000179734"/>
    </source>
</evidence>
<proteinExistence type="predicted"/>
<dbReference type="RefSeq" id="WP_071025427.1">
    <property type="nucleotide sequence ID" value="NZ_MLQM01000045.1"/>
</dbReference>
<organism evidence="2 3">
    <name type="scientific">Mycobacterium talmoniae</name>
    <dbReference type="NCBI Taxonomy" id="1858794"/>
    <lineage>
        <taxon>Bacteria</taxon>
        <taxon>Bacillati</taxon>
        <taxon>Actinomycetota</taxon>
        <taxon>Actinomycetes</taxon>
        <taxon>Mycobacteriales</taxon>
        <taxon>Mycobacteriaceae</taxon>
        <taxon>Mycobacterium</taxon>
    </lineage>
</organism>
<feature type="transmembrane region" description="Helical" evidence="1">
    <location>
        <begin position="88"/>
        <end position="110"/>
    </location>
</feature>